<gene>
    <name evidence="2" type="ORF">Gferi_13960</name>
</gene>
<dbReference type="SUPFAM" id="SSF46689">
    <property type="entry name" value="Homeodomain-like"/>
    <property type="match status" value="1"/>
</dbReference>
<evidence type="ECO:0000313" key="2">
    <source>
        <dbReference type="EMBL" id="AOT70580.1"/>
    </source>
</evidence>
<keyword evidence="3" id="KW-1185">Reference proteome</keyword>
<dbReference type="STRING" id="1424294.Gferi_13960"/>
<protein>
    <submittedName>
        <fullName evidence="2">Transposase</fullName>
    </submittedName>
</protein>
<dbReference type="GO" id="GO:0003677">
    <property type="term" value="F:DNA binding"/>
    <property type="evidence" value="ECO:0007669"/>
    <property type="project" value="InterPro"/>
</dbReference>
<dbReference type="InterPro" id="IPR036388">
    <property type="entry name" value="WH-like_DNA-bd_sf"/>
</dbReference>
<dbReference type="GO" id="GO:0004803">
    <property type="term" value="F:transposase activity"/>
    <property type="evidence" value="ECO:0007669"/>
    <property type="project" value="InterPro"/>
</dbReference>
<dbReference type="InterPro" id="IPR009057">
    <property type="entry name" value="Homeodomain-like_sf"/>
</dbReference>
<dbReference type="RefSeq" id="WP_069977478.1">
    <property type="nucleotide sequence ID" value="NZ_CP017269.1"/>
</dbReference>
<evidence type="ECO:0000313" key="3">
    <source>
        <dbReference type="Proteomes" id="UP000095743"/>
    </source>
</evidence>
<name>A0A1D8GI60_9FIRM</name>
<sequence>MKKRTNYTPEFKAKVVLEILAETSTINELAAKHDISPFVLSRWKKEFLERASEVFKKGPSESEKELEESKEHVAELERKVGQLTYEVDWLKKKSEELLGPNWKKKSR</sequence>
<dbReference type="Gene3D" id="1.10.10.10">
    <property type="entry name" value="Winged helix-like DNA-binding domain superfamily/Winged helix DNA-binding domain"/>
    <property type="match status" value="1"/>
</dbReference>
<dbReference type="EMBL" id="CP017269">
    <property type="protein sequence ID" value="AOT70580.1"/>
    <property type="molecule type" value="Genomic_DNA"/>
</dbReference>
<proteinExistence type="predicted"/>
<dbReference type="AlphaFoldDB" id="A0A1D8GI60"/>
<accession>A0A1D8GI60</accession>
<dbReference type="GO" id="GO:0006313">
    <property type="term" value="P:DNA transposition"/>
    <property type="evidence" value="ECO:0007669"/>
    <property type="project" value="InterPro"/>
</dbReference>
<organism evidence="2 3">
    <name type="scientific">Geosporobacter ferrireducens</name>
    <dbReference type="NCBI Taxonomy" id="1424294"/>
    <lineage>
        <taxon>Bacteria</taxon>
        <taxon>Bacillati</taxon>
        <taxon>Bacillota</taxon>
        <taxon>Clostridia</taxon>
        <taxon>Peptostreptococcales</taxon>
        <taxon>Thermotaleaceae</taxon>
        <taxon>Geosporobacter</taxon>
    </lineage>
</organism>
<dbReference type="KEGG" id="gfe:Gferi_13960"/>
<dbReference type="InterPro" id="IPR002514">
    <property type="entry name" value="Transposase_8"/>
</dbReference>
<reference evidence="2 3" key="1">
    <citation type="submission" date="2016-09" db="EMBL/GenBank/DDBJ databases">
        <title>Genomic analysis reveals versatility of anaerobic energy metabolism of Geosporobacter ferrireducens IRF9 of phylum Firmicutes.</title>
        <authorList>
            <person name="Kim S.-J."/>
        </authorList>
    </citation>
    <scope>NUCLEOTIDE SEQUENCE [LARGE SCALE GENOMIC DNA]</scope>
    <source>
        <strain evidence="2 3">IRF9</strain>
    </source>
</reference>
<evidence type="ECO:0000256" key="1">
    <source>
        <dbReference type="SAM" id="Coils"/>
    </source>
</evidence>
<keyword evidence="1" id="KW-0175">Coiled coil</keyword>
<dbReference type="Proteomes" id="UP000095743">
    <property type="component" value="Chromosome"/>
</dbReference>
<feature type="coiled-coil region" evidence="1">
    <location>
        <begin position="66"/>
        <end position="93"/>
    </location>
</feature>
<dbReference type="Pfam" id="PF01527">
    <property type="entry name" value="HTH_Tnp_1"/>
    <property type="match status" value="1"/>
</dbReference>